<sequence length="202" mass="22752">MNAETAAGGDSPRVIEVTVVGDTGVGKSSLIYAYALDVHPWHVPNEVDQFLTEVEIDEKVHGLQISFVTDDVQDIEYGPSADVFIVCFSVANPHTLRSAKKDWIPTIRQYFPTTPIFLVGMKADLRTSYIHQKWLYMSVNGYQPVTKQKAKKVAKRFSNVKYVDCCSTRGQDVREVFKRVAKSALNRRADETMCPRSICTIM</sequence>
<dbReference type="SMART" id="SM00175">
    <property type="entry name" value="RAB"/>
    <property type="match status" value="1"/>
</dbReference>
<evidence type="ECO:0000313" key="3">
    <source>
        <dbReference type="EMBL" id="KAK0428861.1"/>
    </source>
</evidence>
<dbReference type="InterPro" id="IPR027417">
    <property type="entry name" value="P-loop_NTPase"/>
</dbReference>
<dbReference type="EMBL" id="JAUCMV010000001">
    <property type="protein sequence ID" value="KAK0428861.1"/>
    <property type="molecule type" value="Genomic_DNA"/>
</dbReference>
<dbReference type="SUPFAM" id="SSF52540">
    <property type="entry name" value="P-loop containing nucleoside triphosphate hydrolases"/>
    <property type="match status" value="1"/>
</dbReference>
<dbReference type="GO" id="GO:0003924">
    <property type="term" value="F:GTPase activity"/>
    <property type="evidence" value="ECO:0007669"/>
    <property type="project" value="InterPro"/>
</dbReference>
<evidence type="ECO:0000256" key="2">
    <source>
        <dbReference type="ARBA" id="ARBA00023134"/>
    </source>
</evidence>
<dbReference type="AlphaFoldDB" id="A0AA39ISC7"/>
<dbReference type="GO" id="GO:0005525">
    <property type="term" value="F:GTP binding"/>
    <property type="evidence" value="ECO:0007669"/>
    <property type="project" value="UniProtKB-KW"/>
</dbReference>
<organism evidence="3 4">
    <name type="scientific">Steinernema hermaphroditum</name>
    <dbReference type="NCBI Taxonomy" id="289476"/>
    <lineage>
        <taxon>Eukaryota</taxon>
        <taxon>Metazoa</taxon>
        <taxon>Ecdysozoa</taxon>
        <taxon>Nematoda</taxon>
        <taxon>Chromadorea</taxon>
        <taxon>Rhabditida</taxon>
        <taxon>Tylenchina</taxon>
        <taxon>Panagrolaimomorpha</taxon>
        <taxon>Strongyloidoidea</taxon>
        <taxon>Steinernematidae</taxon>
        <taxon>Steinernema</taxon>
    </lineage>
</organism>
<name>A0AA39ISC7_9BILA</name>
<gene>
    <name evidence="3" type="ORF">QR680_011050</name>
</gene>
<protein>
    <submittedName>
        <fullName evidence="3">Uncharacterized protein</fullName>
    </submittedName>
</protein>
<reference evidence="3" key="1">
    <citation type="submission" date="2023-06" db="EMBL/GenBank/DDBJ databases">
        <title>Genomic analysis of the entomopathogenic nematode Steinernema hermaphroditum.</title>
        <authorList>
            <person name="Schwarz E.M."/>
            <person name="Heppert J.K."/>
            <person name="Baniya A."/>
            <person name="Schwartz H.T."/>
            <person name="Tan C.-H."/>
            <person name="Antoshechkin I."/>
            <person name="Sternberg P.W."/>
            <person name="Goodrich-Blair H."/>
            <person name="Dillman A.R."/>
        </authorList>
    </citation>
    <scope>NUCLEOTIDE SEQUENCE</scope>
    <source>
        <strain evidence="3">PS9179</strain>
        <tissue evidence="3">Whole animal</tissue>
    </source>
</reference>
<keyword evidence="4" id="KW-1185">Reference proteome</keyword>
<dbReference type="Gene3D" id="3.40.50.300">
    <property type="entry name" value="P-loop containing nucleotide triphosphate hydrolases"/>
    <property type="match status" value="1"/>
</dbReference>
<dbReference type="PROSITE" id="PS51420">
    <property type="entry name" value="RHO"/>
    <property type="match status" value="1"/>
</dbReference>
<dbReference type="InterPro" id="IPR003578">
    <property type="entry name" value="Small_GTPase_Rho"/>
</dbReference>
<dbReference type="SMART" id="SM00174">
    <property type="entry name" value="RHO"/>
    <property type="match status" value="1"/>
</dbReference>
<comment type="caution">
    <text evidence="3">The sequence shown here is derived from an EMBL/GenBank/DDBJ whole genome shotgun (WGS) entry which is preliminary data.</text>
</comment>
<dbReference type="Proteomes" id="UP001175271">
    <property type="component" value="Unassembled WGS sequence"/>
</dbReference>
<evidence type="ECO:0000313" key="4">
    <source>
        <dbReference type="Proteomes" id="UP001175271"/>
    </source>
</evidence>
<keyword evidence="2" id="KW-0342">GTP-binding</keyword>
<dbReference type="PROSITE" id="PS51419">
    <property type="entry name" value="RAB"/>
    <property type="match status" value="1"/>
</dbReference>
<dbReference type="PANTHER" id="PTHR24072">
    <property type="entry name" value="RHO FAMILY GTPASE"/>
    <property type="match status" value="1"/>
</dbReference>
<proteinExistence type="predicted"/>
<accession>A0AA39ISC7</accession>
<dbReference type="InterPro" id="IPR001806">
    <property type="entry name" value="Small_GTPase"/>
</dbReference>
<dbReference type="Pfam" id="PF00071">
    <property type="entry name" value="Ras"/>
    <property type="match status" value="1"/>
</dbReference>
<dbReference type="SMART" id="SM00173">
    <property type="entry name" value="RAS"/>
    <property type="match status" value="1"/>
</dbReference>
<dbReference type="PRINTS" id="PR00449">
    <property type="entry name" value="RASTRNSFRMNG"/>
</dbReference>
<evidence type="ECO:0000256" key="1">
    <source>
        <dbReference type="ARBA" id="ARBA00022741"/>
    </source>
</evidence>
<keyword evidence="1" id="KW-0547">Nucleotide-binding</keyword>
<dbReference type="GO" id="GO:0007264">
    <property type="term" value="P:small GTPase-mediated signal transduction"/>
    <property type="evidence" value="ECO:0007669"/>
    <property type="project" value="InterPro"/>
</dbReference>